<keyword evidence="2 4" id="KW-0521">NADP</keyword>
<comment type="catalytic activity">
    <reaction evidence="4">
        <text>L-proline + NAD(+) = (S)-1-pyrroline-5-carboxylate + NADH + 2 H(+)</text>
        <dbReference type="Rhea" id="RHEA:14105"/>
        <dbReference type="ChEBI" id="CHEBI:15378"/>
        <dbReference type="ChEBI" id="CHEBI:17388"/>
        <dbReference type="ChEBI" id="CHEBI:57540"/>
        <dbReference type="ChEBI" id="CHEBI:57945"/>
        <dbReference type="ChEBI" id="CHEBI:60039"/>
        <dbReference type="EC" id="1.5.1.2"/>
    </reaction>
</comment>
<accession>A0A1J1AD87</accession>
<evidence type="ECO:0000313" key="8">
    <source>
        <dbReference type="EMBL" id="AOW80236.1"/>
    </source>
</evidence>
<dbReference type="AlphaFoldDB" id="A0A1D8S4E6"/>
<dbReference type="Pfam" id="PF14748">
    <property type="entry name" value="P5CR_dimer"/>
    <property type="match status" value="1"/>
</dbReference>
<evidence type="ECO:0000256" key="5">
    <source>
        <dbReference type="PIRSR" id="PIRSR000193-1"/>
    </source>
</evidence>
<proteinExistence type="inferred from homology"/>
<dbReference type="Proteomes" id="UP000186165">
    <property type="component" value="Chromosome"/>
</dbReference>
<dbReference type="InterPro" id="IPR028939">
    <property type="entry name" value="P5C_Rdtase_cat_N"/>
</dbReference>
<evidence type="ECO:0000256" key="4">
    <source>
        <dbReference type="HAMAP-Rule" id="MF_01925"/>
    </source>
</evidence>
<reference evidence="11" key="2">
    <citation type="submission" date="2016-08" db="EMBL/GenBank/DDBJ databases">
        <title>Discovery of first anaerobic lithoheterotrophic haloarchae widely represented in hypersaline habitats.</title>
        <authorList>
            <person name="Sorokin D.Y."/>
            <person name="Kublanov I.V."/>
            <person name="Roman P."/>
            <person name="Sinninghe Damste J.S."/>
            <person name="Golyshin P.N."/>
            <person name="Rojo D."/>
            <person name="Ciordia S."/>
            <person name="Mena Md.C."/>
            <person name="Ferrer M."/>
            <person name="Smedile F."/>
            <person name="Messina E."/>
            <person name="La Cono V."/>
            <person name="Yakimov M.M."/>
        </authorList>
    </citation>
    <scope>NUCLEOTIDE SEQUENCE [LARGE SCALE GENOMIC DNA]</scope>
    <source>
        <strain evidence="11">HSR6</strain>
    </source>
</reference>
<dbReference type="InterPro" id="IPR000304">
    <property type="entry name" value="Pyrroline-COOH_reductase"/>
</dbReference>
<reference evidence="8 10" key="1">
    <citation type="submission" date="2016-06" db="EMBL/GenBank/DDBJ databases">
        <title>Discovery of anaerobic lithoheterotrophic haloarchaeon capable of sulfur respiration by hydrogen and formate.</title>
        <authorList>
            <person name="Sorokin D.Y."/>
            <person name="Kublanov I.V."/>
            <person name="Roman P."/>
            <person name="Sinninghe Damste J.S."/>
            <person name="Golyshin P.N."/>
            <person name="Rojo D."/>
            <person name="Ciordia S."/>
            <person name="Mena Md.C."/>
            <person name="Ferrer M."/>
            <person name="Smedile F."/>
            <person name="Messina E."/>
            <person name="La Cono V."/>
            <person name="Yakimov M.M."/>
        </authorList>
    </citation>
    <scope>NUCLEOTIDE SEQUENCE [LARGE SCALE GENOMIC DNA]</scope>
    <source>
        <strain evidence="8 10">HTSR1</strain>
    </source>
</reference>
<dbReference type="GO" id="GO:0004735">
    <property type="term" value="F:pyrroline-5-carboxylate reductase activity"/>
    <property type="evidence" value="ECO:0007669"/>
    <property type="project" value="UniProtKB-UniRule"/>
</dbReference>
<dbReference type="SUPFAM" id="SSF51735">
    <property type="entry name" value="NAD(P)-binding Rossmann-fold domains"/>
    <property type="match status" value="1"/>
</dbReference>
<dbReference type="STRING" id="1873524.HSR6_1087"/>
<evidence type="ECO:0000259" key="6">
    <source>
        <dbReference type="Pfam" id="PF03807"/>
    </source>
</evidence>
<keyword evidence="4" id="KW-0963">Cytoplasm</keyword>
<organism evidence="8 10">
    <name type="scientific">Halodesulfurarchaeum formicicum</name>
    <dbReference type="NCBI Taxonomy" id="1873524"/>
    <lineage>
        <taxon>Archaea</taxon>
        <taxon>Methanobacteriati</taxon>
        <taxon>Methanobacteriota</taxon>
        <taxon>Stenosarchaea group</taxon>
        <taxon>Halobacteria</taxon>
        <taxon>Halobacteriales</taxon>
        <taxon>Halobacteriaceae</taxon>
        <taxon>Halodesulfurarchaeum</taxon>
    </lineage>
</organism>
<dbReference type="Pfam" id="PF03807">
    <property type="entry name" value="F420_oxidored"/>
    <property type="match status" value="1"/>
</dbReference>
<dbReference type="UniPathway" id="UPA00098">
    <property type="reaction ID" value="UER00361"/>
</dbReference>
<keyword evidence="3 4" id="KW-0560">Oxidoreductase</keyword>
<dbReference type="HAMAP" id="MF_01925">
    <property type="entry name" value="P5C_reductase"/>
    <property type="match status" value="1"/>
</dbReference>
<dbReference type="GO" id="GO:0055129">
    <property type="term" value="P:L-proline biosynthetic process"/>
    <property type="evidence" value="ECO:0007669"/>
    <property type="project" value="UniProtKB-UniRule"/>
</dbReference>
<feature type="domain" description="Pyrroline-5-carboxylate reductase catalytic N-terminal" evidence="6">
    <location>
        <begin position="16"/>
        <end position="58"/>
    </location>
</feature>
<keyword evidence="11" id="KW-1185">Reference proteome</keyword>
<comment type="similarity">
    <text evidence="1 4">Belongs to the pyrroline-5-carboxylate reductase family.</text>
</comment>
<evidence type="ECO:0000313" key="10">
    <source>
        <dbReference type="Proteomes" id="UP000185608"/>
    </source>
</evidence>
<dbReference type="EMBL" id="CP016070">
    <property type="protein sequence ID" value="AOW80236.1"/>
    <property type="molecule type" value="Genomic_DNA"/>
</dbReference>
<dbReference type="PANTHER" id="PTHR11645">
    <property type="entry name" value="PYRROLINE-5-CARBOXYLATE REDUCTASE"/>
    <property type="match status" value="1"/>
</dbReference>
<gene>
    <name evidence="4 8" type="primary">proC</name>
    <name evidence="9" type="ORF">HSR6_1087</name>
    <name evidence="8" type="ORF">HTSR_1054</name>
</gene>
<dbReference type="Gene3D" id="3.40.50.720">
    <property type="entry name" value="NAD(P)-binding Rossmann-like Domain"/>
    <property type="match status" value="1"/>
</dbReference>
<dbReference type="KEGG" id="halh:HTSR_1054"/>
<keyword evidence="4" id="KW-0028">Amino-acid biosynthesis</keyword>
<evidence type="ECO:0000256" key="1">
    <source>
        <dbReference type="ARBA" id="ARBA00005525"/>
    </source>
</evidence>
<feature type="domain" description="Pyrroline-5-carboxylate reductase dimerisation" evidence="7">
    <location>
        <begin position="114"/>
        <end position="217"/>
    </location>
</feature>
<name>A0A1D8S4E6_9EURY</name>
<dbReference type="FunFam" id="1.10.3730.10:FF:000001">
    <property type="entry name" value="Pyrroline-5-carboxylate reductase"/>
    <property type="match status" value="1"/>
</dbReference>
<dbReference type="Proteomes" id="UP000185608">
    <property type="component" value="Chromosome"/>
</dbReference>
<comment type="catalytic activity">
    <reaction evidence="4">
        <text>L-proline + NADP(+) = (S)-1-pyrroline-5-carboxylate + NADPH + 2 H(+)</text>
        <dbReference type="Rhea" id="RHEA:14109"/>
        <dbReference type="ChEBI" id="CHEBI:15378"/>
        <dbReference type="ChEBI" id="CHEBI:17388"/>
        <dbReference type="ChEBI" id="CHEBI:57783"/>
        <dbReference type="ChEBI" id="CHEBI:58349"/>
        <dbReference type="ChEBI" id="CHEBI:60039"/>
        <dbReference type="EC" id="1.5.1.2"/>
    </reaction>
</comment>
<dbReference type="EC" id="1.5.1.2" evidence="4"/>
<protein>
    <recommendedName>
        <fullName evidence="4">Pyrroline-5-carboxylate reductase</fullName>
        <shortName evidence="4">P5C reductase</shortName>
        <shortName evidence="4">P5CR</shortName>
        <ecNumber evidence="4">1.5.1.2</ecNumber>
    </recommendedName>
    <alternativeName>
        <fullName evidence="4">PCA reductase</fullName>
    </alternativeName>
</protein>
<evidence type="ECO:0000256" key="2">
    <source>
        <dbReference type="ARBA" id="ARBA00022857"/>
    </source>
</evidence>
<dbReference type="GO" id="GO:0005737">
    <property type="term" value="C:cytoplasm"/>
    <property type="evidence" value="ECO:0007669"/>
    <property type="project" value="UniProtKB-SubCell"/>
</dbReference>
<dbReference type="PIRSF" id="PIRSF000193">
    <property type="entry name" value="Pyrrol-5-carb_rd"/>
    <property type="match status" value="1"/>
</dbReference>
<sequence>MSEAALAGVSEAADQTTTDLTTAAEAEVVVLAVKPGTVGTVLDELTLSSDQTLLSFAAAVPVEFLESRTQATVVRGMPNLAAETATMACAVTPTATDQVAAILSDLGEFVEIEEAQMDIATAVNGSGPAFVFYLIKALAAAGVESGLDEAEARVLAAQTFKGAAETVLQSEESLEALIDAVSSDGGTTIEGMEVLWDSDVDTVLGDAVRAAEDRSIEISREFQHD</sequence>
<evidence type="ECO:0000256" key="3">
    <source>
        <dbReference type="ARBA" id="ARBA00023002"/>
    </source>
</evidence>
<keyword evidence="4" id="KW-0641">Proline biosynthesis</keyword>
<dbReference type="PATRIC" id="fig|1855411.3.peg.1055"/>
<accession>A0A1D8S4E6</accession>
<dbReference type="Gene3D" id="1.10.3730.10">
    <property type="entry name" value="ProC C-terminal domain-like"/>
    <property type="match status" value="1"/>
</dbReference>
<dbReference type="InterPro" id="IPR036291">
    <property type="entry name" value="NAD(P)-bd_dom_sf"/>
</dbReference>
<dbReference type="SUPFAM" id="SSF48179">
    <property type="entry name" value="6-phosphogluconate dehydrogenase C-terminal domain-like"/>
    <property type="match status" value="1"/>
</dbReference>
<comment type="function">
    <text evidence="4">Catalyzes the reduction of 1-pyrroline-5-carboxylate (PCA) to L-proline.</text>
</comment>
<comment type="subcellular location">
    <subcellularLocation>
        <location evidence="4">Cytoplasm</location>
    </subcellularLocation>
</comment>
<evidence type="ECO:0000313" key="11">
    <source>
        <dbReference type="Proteomes" id="UP000186165"/>
    </source>
</evidence>
<dbReference type="PANTHER" id="PTHR11645:SF0">
    <property type="entry name" value="PYRROLINE-5-CARBOXYLATE REDUCTASE 3"/>
    <property type="match status" value="1"/>
</dbReference>
<dbReference type="EMBL" id="CP016804">
    <property type="protein sequence ID" value="APE95537.1"/>
    <property type="molecule type" value="Genomic_DNA"/>
</dbReference>
<reference evidence="9" key="3">
    <citation type="journal article" date="2017" name="ISME J.">
        <title>Discovery of anaerobic lithoheterotrophic haloarchaea, ubiquitous in hypersaline habitats.</title>
        <authorList>
            <person name="Sorokin D.Y."/>
            <person name="Messina E."/>
            <person name="Smedile F."/>
            <person name="Roman P."/>
            <person name="Damste J.S.S."/>
            <person name="Ciordia S."/>
            <person name="Mena M.C."/>
            <person name="Ferrer M."/>
            <person name="Golyshin P.N."/>
            <person name="Kublanov I.V."/>
            <person name="Samarov N.I."/>
            <person name="Toshchakov S.V."/>
            <person name="La Cono V."/>
            <person name="Yakimov M.M."/>
        </authorList>
    </citation>
    <scope>NUCLEOTIDE SEQUENCE</scope>
    <source>
        <strain evidence="9">HSR6</strain>
    </source>
</reference>
<feature type="binding site" evidence="5">
    <location>
        <begin position="32"/>
        <end position="35"/>
    </location>
    <ligand>
        <name>NADP(+)</name>
        <dbReference type="ChEBI" id="CHEBI:58349"/>
    </ligand>
</feature>
<comment type="pathway">
    <text evidence="4">Amino-acid biosynthesis; L-proline biosynthesis; L-proline from L-glutamate 5-semialdehyde: step 1/1.</text>
</comment>
<dbReference type="InterPro" id="IPR029036">
    <property type="entry name" value="P5CR_dimer"/>
</dbReference>
<dbReference type="KEGG" id="hhsr:HSR6_1087"/>
<evidence type="ECO:0000259" key="7">
    <source>
        <dbReference type="Pfam" id="PF14748"/>
    </source>
</evidence>
<evidence type="ECO:0000313" key="9">
    <source>
        <dbReference type="EMBL" id="APE95537.1"/>
    </source>
</evidence>
<dbReference type="InterPro" id="IPR008927">
    <property type="entry name" value="6-PGluconate_DH-like_C_sf"/>
</dbReference>